<dbReference type="SUPFAM" id="SSF53659">
    <property type="entry name" value="Isocitrate/Isopropylmalate dehydrogenase-like"/>
    <property type="match status" value="1"/>
</dbReference>
<evidence type="ECO:0000256" key="6">
    <source>
        <dbReference type="ARBA" id="ARBA00023209"/>
    </source>
</evidence>
<evidence type="ECO:0000313" key="12">
    <source>
        <dbReference type="Proteomes" id="UP000003937"/>
    </source>
</evidence>
<dbReference type="NCBIfam" id="TIGR00182">
    <property type="entry name" value="plsX"/>
    <property type="match status" value="1"/>
</dbReference>
<evidence type="ECO:0000256" key="8">
    <source>
        <dbReference type="ARBA" id="ARBA00024069"/>
    </source>
</evidence>
<comment type="pathway">
    <text evidence="10">Lipid metabolism; phospholipid metabolism.</text>
</comment>
<comment type="similarity">
    <text evidence="10">Belongs to the PlsX family.</text>
</comment>
<dbReference type="Pfam" id="PF02504">
    <property type="entry name" value="FA_synthesis"/>
    <property type="match status" value="1"/>
</dbReference>
<evidence type="ECO:0000256" key="7">
    <source>
        <dbReference type="ARBA" id="ARBA00023264"/>
    </source>
</evidence>
<dbReference type="InterPro" id="IPR003664">
    <property type="entry name" value="FA_synthesis"/>
</dbReference>
<dbReference type="Proteomes" id="UP000003937">
    <property type="component" value="Chromosome"/>
</dbReference>
<comment type="subcellular location">
    <subcellularLocation>
        <location evidence="10">Cytoplasm</location>
    </subcellularLocation>
    <text evidence="10">Associated with the membrane possibly through PlsY.</text>
</comment>
<dbReference type="Gene3D" id="3.40.718.10">
    <property type="entry name" value="Isopropylmalate Dehydrogenase"/>
    <property type="match status" value="1"/>
</dbReference>
<dbReference type="KEGG" id="sehc:A35E_00572"/>
<dbReference type="PANTHER" id="PTHR30100:SF1">
    <property type="entry name" value="PHOSPHATE ACYLTRANSFERASE"/>
    <property type="match status" value="1"/>
</dbReference>
<evidence type="ECO:0000256" key="10">
    <source>
        <dbReference type="HAMAP-Rule" id="MF_00019"/>
    </source>
</evidence>
<dbReference type="GO" id="GO:0005737">
    <property type="term" value="C:cytoplasm"/>
    <property type="evidence" value="ECO:0007669"/>
    <property type="project" value="UniProtKB-SubCell"/>
</dbReference>
<keyword evidence="6 10" id="KW-0594">Phospholipid biosynthesis</keyword>
<keyword evidence="3 10" id="KW-0444">Lipid biosynthesis</keyword>
<keyword evidence="2 10" id="KW-0963">Cytoplasm</keyword>
<protein>
    <recommendedName>
        <fullName evidence="8 10">Phosphate acyltransferase</fullName>
        <ecNumber evidence="8 10">2.3.1.274</ecNumber>
    </recommendedName>
    <alternativeName>
        <fullName evidence="10">Acyl-ACP phosphotransacylase</fullName>
    </alternativeName>
    <alternativeName>
        <fullName evidence="10">Acyl-[acyl-carrier-protein]--phosphate acyltransferase</fullName>
    </alternativeName>
    <alternativeName>
        <fullName evidence="10">Phosphate-acyl-ACP acyltransferase</fullName>
    </alternativeName>
</protein>
<sequence length="333" mass="36255">MGGDYGPKVTVPSALKALLLYPKLELLLVGNPTKIHLLLKKTNSILRKRITVIAAESVIANDAKPSSAIRTSRGTSMRISLELLKEGQAQACISAGNTGVLIGLANIILKHINGIRRPALMVTLPNKKQGKTLLLDVGANISCDSASLVQFAIMGSVISEHLMKIPYPRVALLNIGVEENKGLSPIQHASAFLRNTPVVNYIGYLEPNELLTGKTDVLVVDGFVGNVTLKTMEGIIRVFASCIKPSRDNKKQSFLTQLSMQWIQRYLVHQFDQLHPDQYNGACLIGLHGVVIKSHGAANQHAFTSAIEKAIQTVEHQISQRIAARLDEVLPKE</sequence>
<dbReference type="GO" id="GO:0008654">
    <property type="term" value="P:phospholipid biosynthetic process"/>
    <property type="evidence" value="ECO:0007669"/>
    <property type="project" value="UniProtKB-KW"/>
</dbReference>
<keyword evidence="4 10" id="KW-0808">Transferase</keyword>
<dbReference type="PIRSF" id="PIRSF002465">
    <property type="entry name" value="Phsphlp_syn_PlsX"/>
    <property type="match status" value="1"/>
</dbReference>
<accession>J3TH32</accession>
<comment type="function">
    <text evidence="10">Catalyzes the reversible formation of acyl-phosphate (acyl-PO(4)) from acyl-[acyl-carrier-protein] (acyl-ACP). This enzyme utilizes acyl-ACP as fatty acyl donor, but not acyl-CoA.</text>
</comment>
<dbReference type="AlphaFoldDB" id="J3TH32"/>
<evidence type="ECO:0000256" key="4">
    <source>
        <dbReference type="ARBA" id="ARBA00022679"/>
    </source>
</evidence>
<reference evidence="11 12" key="1">
    <citation type="journal article" date="2012" name="Mol. Biol. Evol.">
        <title>Genome reduction and co-evolution between the primary and secondary bacterial symbionts of psyllids.</title>
        <authorList>
            <person name="Sloan D.B."/>
            <person name="Moran N.A."/>
        </authorList>
    </citation>
    <scope>NUCLEOTIDE SEQUENCE [LARGE SCALE GENOMIC DNA]</scope>
    <source>
        <strain evidence="11">Hcub_S</strain>
    </source>
</reference>
<dbReference type="HOGENOM" id="CLU_039379_1_0_6"/>
<evidence type="ECO:0000256" key="2">
    <source>
        <dbReference type="ARBA" id="ARBA00022490"/>
    </source>
</evidence>
<keyword evidence="11" id="KW-0012">Acyltransferase</keyword>
<dbReference type="UniPathway" id="UPA00085"/>
<dbReference type="HAMAP" id="MF_00019">
    <property type="entry name" value="PlsX"/>
    <property type="match status" value="1"/>
</dbReference>
<evidence type="ECO:0000256" key="3">
    <source>
        <dbReference type="ARBA" id="ARBA00022516"/>
    </source>
</evidence>
<dbReference type="EC" id="2.3.1.274" evidence="8 10"/>
<evidence type="ECO:0000256" key="1">
    <source>
        <dbReference type="ARBA" id="ARBA00001232"/>
    </source>
</evidence>
<dbReference type="GO" id="GO:0006633">
    <property type="term" value="P:fatty acid biosynthetic process"/>
    <property type="evidence" value="ECO:0007669"/>
    <property type="project" value="UniProtKB-UniRule"/>
</dbReference>
<evidence type="ECO:0000256" key="9">
    <source>
        <dbReference type="ARBA" id="ARBA00046608"/>
    </source>
</evidence>
<comment type="catalytic activity">
    <reaction evidence="1 10">
        <text>a fatty acyl-[ACP] + phosphate = an acyl phosphate + holo-[ACP]</text>
        <dbReference type="Rhea" id="RHEA:42292"/>
        <dbReference type="Rhea" id="RHEA-COMP:9685"/>
        <dbReference type="Rhea" id="RHEA-COMP:14125"/>
        <dbReference type="ChEBI" id="CHEBI:43474"/>
        <dbReference type="ChEBI" id="CHEBI:59918"/>
        <dbReference type="ChEBI" id="CHEBI:64479"/>
        <dbReference type="ChEBI" id="CHEBI:138651"/>
        <dbReference type="EC" id="2.3.1.274"/>
    </reaction>
</comment>
<keyword evidence="12" id="KW-1185">Reference proteome</keyword>
<keyword evidence="7 10" id="KW-1208">Phospholipid metabolism</keyword>
<dbReference type="EMBL" id="CP003547">
    <property type="protein sequence ID" value="AFP85857.1"/>
    <property type="molecule type" value="Genomic_DNA"/>
</dbReference>
<proteinExistence type="inferred from homology"/>
<keyword evidence="5 10" id="KW-0443">Lipid metabolism</keyword>
<evidence type="ECO:0000313" key="11">
    <source>
        <dbReference type="EMBL" id="AFP85857.1"/>
    </source>
</evidence>
<dbReference type="STRING" id="134287.A35E_00572"/>
<comment type="subunit">
    <text evidence="9 10">Homodimer. Probably interacts with PlsY.</text>
</comment>
<name>J3TH32_9ENTR</name>
<dbReference type="PATRIC" id="fig|134287.3.peg.542"/>
<dbReference type="PANTHER" id="PTHR30100">
    <property type="entry name" value="FATTY ACID/PHOSPHOLIPID SYNTHESIS PROTEIN PLSX"/>
    <property type="match status" value="1"/>
</dbReference>
<dbReference type="GO" id="GO:0043811">
    <property type="term" value="F:phosphate:acyl-[acyl carrier protein] acyltransferase activity"/>
    <property type="evidence" value="ECO:0007669"/>
    <property type="project" value="UniProtKB-UniRule"/>
</dbReference>
<evidence type="ECO:0000256" key="5">
    <source>
        <dbReference type="ARBA" id="ARBA00023098"/>
    </source>
</evidence>
<gene>
    <name evidence="10" type="primary">plsX</name>
    <name evidence="11" type="ORF">A35E_00572</name>
</gene>
<organism evidence="11 12">
    <name type="scientific">secondary endosymbiont of Heteropsylla cubana</name>
    <dbReference type="NCBI Taxonomy" id="134287"/>
    <lineage>
        <taxon>Bacteria</taxon>
        <taxon>Pseudomonadati</taxon>
        <taxon>Pseudomonadota</taxon>
        <taxon>Gammaproteobacteria</taxon>
        <taxon>Enterobacterales</taxon>
        <taxon>Enterobacteriaceae</taxon>
        <taxon>aphid secondary symbionts</taxon>
    </lineage>
</organism>
<dbReference type="InterPro" id="IPR012281">
    <property type="entry name" value="Phospholipid_synth_PlsX-like"/>
</dbReference>